<accession>A0A328N2Y4</accession>
<organism evidence="1 3">
    <name type="scientific">Micromonospora noduli</name>
    <dbReference type="NCBI Taxonomy" id="709876"/>
    <lineage>
        <taxon>Bacteria</taxon>
        <taxon>Bacillati</taxon>
        <taxon>Actinomycetota</taxon>
        <taxon>Actinomycetes</taxon>
        <taxon>Micromonosporales</taxon>
        <taxon>Micromonosporaceae</taxon>
        <taxon>Micromonospora</taxon>
    </lineage>
</organism>
<gene>
    <name evidence="1" type="ORF">LAH08_05130</name>
    <name evidence="2" type="ORF">MED15_05497</name>
</gene>
<protein>
    <submittedName>
        <fullName evidence="1">Uncharacterized protein</fullName>
    </submittedName>
</protein>
<proteinExistence type="predicted"/>
<comment type="caution">
    <text evidence="1">The sequence shown here is derived from an EMBL/GenBank/DDBJ whole genome shotgun (WGS) entry which is preliminary data.</text>
</comment>
<dbReference type="EMBL" id="PYAA01000033">
    <property type="protein sequence ID" value="RAN96387.1"/>
    <property type="molecule type" value="Genomic_DNA"/>
</dbReference>
<dbReference type="Proteomes" id="UP000248966">
    <property type="component" value="Unassembled WGS sequence"/>
</dbReference>
<reference evidence="3 4" key="1">
    <citation type="submission" date="2018-03" db="EMBL/GenBank/DDBJ databases">
        <title>Defining the species Micromonospora saelicesensis and Micromonospora noduli under the framework of genomics.</title>
        <authorList>
            <person name="Riesco R."/>
            <person name="Trujillo M.E."/>
        </authorList>
    </citation>
    <scope>NUCLEOTIDE SEQUENCE [LARGE SCALE GENOMIC DNA]</scope>
    <source>
        <strain evidence="1 3">LAH08</strain>
        <strain evidence="2 4">MED15</strain>
    </source>
</reference>
<evidence type="ECO:0000313" key="4">
    <source>
        <dbReference type="Proteomes" id="UP000249045"/>
    </source>
</evidence>
<evidence type="ECO:0000313" key="1">
    <source>
        <dbReference type="EMBL" id="RAN96387.1"/>
    </source>
</evidence>
<dbReference type="AlphaFoldDB" id="A0A328N2Y4"/>
<sequence length="119" mass="13190">MVGGMATDEDRERLAGQLVALPVRELVDVLRRALPHFTEEAYGMRTALTLASVTYYEDEVEPGLNVELVAWPDRDYYDGDLGMNQGLWENGHCARCDIEVVSNAKRAFCPYCGSACGLT</sequence>
<dbReference type="Proteomes" id="UP000249045">
    <property type="component" value="Unassembled WGS sequence"/>
</dbReference>
<name>A0A328N2Y4_9ACTN</name>
<dbReference type="EMBL" id="PYAC01000041">
    <property type="protein sequence ID" value="RAO10281.1"/>
    <property type="molecule type" value="Genomic_DNA"/>
</dbReference>
<keyword evidence="4" id="KW-1185">Reference proteome</keyword>
<evidence type="ECO:0000313" key="2">
    <source>
        <dbReference type="EMBL" id="RAO10281.1"/>
    </source>
</evidence>
<evidence type="ECO:0000313" key="3">
    <source>
        <dbReference type="Proteomes" id="UP000248966"/>
    </source>
</evidence>